<feature type="domain" description="N-acetyltransferase" evidence="3">
    <location>
        <begin position="2"/>
        <end position="156"/>
    </location>
</feature>
<evidence type="ECO:0000313" key="4">
    <source>
        <dbReference type="EMBL" id="UJG40245.1"/>
    </source>
</evidence>
<dbReference type="InterPro" id="IPR045047">
    <property type="entry name" value="Ard1-like"/>
</dbReference>
<evidence type="ECO:0000256" key="2">
    <source>
        <dbReference type="ARBA" id="ARBA00023315"/>
    </source>
</evidence>
<dbReference type="InterPro" id="IPR017255">
    <property type="entry name" value="AcTrfase_GNAT_prd"/>
</dbReference>
<evidence type="ECO:0000259" key="3">
    <source>
        <dbReference type="PROSITE" id="PS51186"/>
    </source>
</evidence>
<dbReference type="NCBIfam" id="TIGR01575">
    <property type="entry name" value="rimI"/>
    <property type="match status" value="1"/>
</dbReference>
<dbReference type="GO" id="GO:0005840">
    <property type="term" value="C:ribosome"/>
    <property type="evidence" value="ECO:0007669"/>
    <property type="project" value="UniProtKB-KW"/>
</dbReference>
<name>A0A9Y1BJW6_9ARCH</name>
<dbReference type="GO" id="GO:0008999">
    <property type="term" value="F:protein-N-terminal-alanine acetyltransferase activity"/>
    <property type="evidence" value="ECO:0007669"/>
    <property type="project" value="UniProtKB-EC"/>
</dbReference>
<sequence>MVQIREMQAEDIIDVYDLERITFAFPFPESYISLIFFQNPDLCFVLETDVNLLDNSNSNSKIIGFILGGRSSFKSEAHILSIAIHRNFRKKGYGKMLLRYFVTKVKELGFSSIKLEVRVTNNYAINLYEKMGFKRIRTIRKYYEDGENAYLYRLIL</sequence>
<dbReference type="Gene3D" id="3.40.630.30">
    <property type="match status" value="1"/>
</dbReference>
<keyword evidence="2 4" id="KW-0012">Acyltransferase</keyword>
<protein>
    <submittedName>
        <fullName evidence="4">Ribosomal protein S18-alanine N-acetyltransferase</fullName>
        <ecNumber evidence="4">2.3.1.266</ecNumber>
    </submittedName>
</protein>
<gene>
    <name evidence="4" type="primary">rimI</name>
    <name evidence="4" type="ORF">K9W45_10440</name>
</gene>
<dbReference type="Pfam" id="PF00583">
    <property type="entry name" value="Acetyltransf_1"/>
    <property type="match status" value="1"/>
</dbReference>
<keyword evidence="1 4" id="KW-0808">Transferase</keyword>
<dbReference type="EC" id="2.3.1.266" evidence="4"/>
<dbReference type="PANTHER" id="PTHR23091:SF4">
    <property type="entry name" value="N-TERMINAL AMINO-ACID N(ALPHA)-ACETYLTRANSFERASE NATA"/>
    <property type="match status" value="1"/>
</dbReference>
<dbReference type="InterPro" id="IPR016181">
    <property type="entry name" value="Acyl_CoA_acyltransferase"/>
</dbReference>
<dbReference type="PROSITE" id="PS51186">
    <property type="entry name" value="GNAT"/>
    <property type="match status" value="1"/>
</dbReference>
<evidence type="ECO:0000256" key="1">
    <source>
        <dbReference type="ARBA" id="ARBA00022679"/>
    </source>
</evidence>
<dbReference type="GO" id="GO:0031415">
    <property type="term" value="C:NatA complex"/>
    <property type="evidence" value="ECO:0007669"/>
    <property type="project" value="InterPro"/>
</dbReference>
<dbReference type="InterPro" id="IPR006464">
    <property type="entry name" value="AcTrfase_RimI/Ard1"/>
</dbReference>
<dbReference type="EMBL" id="CP084166">
    <property type="protein sequence ID" value="UJG40245.1"/>
    <property type="molecule type" value="Genomic_DNA"/>
</dbReference>
<accession>A0A9Y1BJW6</accession>
<dbReference type="SUPFAM" id="SSF55729">
    <property type="entry name" value="Acyl-CoA N-acyltransferases (Nat)"/>
    <property type="match status" value="1"/>
</dbReference>
<dbReference type="AlphaFoldDB" id="A0A9Y1BJW6"/>
<dbReference type="PANTHER" id="PTHR23091">
    <property type="entry name" value="N-TERMINAL ACETYLTRANSFERASE"/>
    <property type="match status" value="1"/>
</dbReference>
<organism evidence="4">
    <name type="scientific">Candidatus Heimdallarchaeum aukensis</name>
    <dbReference type="NCBI Taxonomy" id="2876573"/>
    <lineage>
        <taxon>Archaea</taxon>
        <taxon>Promethearchaeati</taxon>
        <taxon>Candidatus Heimdallarchaeota</taxon>
        <taxon>Candidatus Heimdallarchaeia (ex Rinke et al. 2021) (nom. nud.)</taxon>
        <taxon>Candidatus Heimdallarchaeales</taxon>
        <taxon>Candidatus Heimdallarchaeaceae</taxon>
        <taxon>Candidatus Heimdallarchaeum</taxon>
    </lineage>
</organism>
<keyword evidence="4" id="KW-0687">Ribonucleoprotein</keyword>
<dbReference type="CDD" id="cd04301">
    <property type="entry name" value="NAT_SF"/>
    <property type="match status" value="1"/>
</dbReference>
<dbReference type="InterPro" id="IPR000182">
    <property type="entry name" value="GNAT_dom"/>
</dbReference>
<reference evidence="4" key="1">
    <citation type="journal article" date="2022" name="Nat. Microbiol.">
        <title>Unique mobile elements and scalable gene flow at the prokaryote-eukaryote boundary revealed by circularized Asgard archaea genomes.</title>
        <authorList>
            <person name="Wu F."/>
            <person name="Speth D.R."/>
            <person name="Philosof A."/>
            <person name="Cremiere A."/>
            <person name="Narayanan A."/>
            <person name="Barco R.A."/>
            <person name="Connon S.A."/>
            <person name="Amend J.P."/>
            <person name="Antoshechkin I.A."/>
            <person name="Orphan V.J."/>
        </authorList>
    </citation>
    <scope>NUCLEOTIDE SEQUENCE</scope>
    <source>
        <strain evidence="4">PM71</strain>
    </source>
</reference>
<keyword evidence="4" id="KW-0689">Ribosomal protein</keyword>
<dbReference type="PIRSF" id="PIRSF037663">
    <property type="entry name" value="Acetyltransf_GNAT_prd"/>
    <property type="match status" value="1"/>
</dbReference>
<proteinExistence type="predicted"/>
<dbReference type="Proteomes" id="UP001201020">
    <property type="component" value="Chromosome"/>
</dbReference>